<evidence type="ECO:0000256" key="7">
    <source>
        <dbReference type="ARBA" id="ARBA00023136"/>
    </source>
</evidence>
<proteinExistence type="predicted"/>
<evidence type="ECO:0000256" key="1">
    <source>
        <dbReference type="ARBA" id="ARBA00004651"/>
    </source>
</evidence>
<keyword evidence="7 9" id="KW-0472">Membrane</keyword>
<dbReference type="GO" id="GO:0009103">
    <property type="term" value="P:lipopolysaccharide biosynthetic process"/>
    <property type="evidence" value="ECO:0007669"/>
    <property type="project" value="UniProtKB-ARBA"/>
</dbReference>
<feature type="transmembrane region" description="Helical" evidence="9">
    <location>
        <begin position="206"/>
        <end position="224"/>
    </location>
</feature>
<feature type="transmembrane region" description="Helical" evidence="9">
    <location>
        <begin position="383"/>
        <end position="408"/>
    </location>
</feature>
<reference evidence="11 12" key="1">
    <citation type="journal article" date="2020" name="Microorganisms">
        <title>Osmotic Adaptation and Compatible Solute Biosynthesis of Phototrophic Bacteria as Revealed from Genome Analyses.</title>
        <authorList>
            <person name="Imhoff J.F."/>
            <person name="Rahn T."/>
            <person name="Kunzel S."/>
            <person name="Keller A."/>
            <person name="Neulinger S.C."/>
        </authorList>
    </citation>
    <scope>NUCLEOTIDE SEQUENCE [LARGE SCALE GENOMIC DNA]</scope>
    <source>
        <strain evidence="11 12">DSM 21303</strain>
    </source>
</reference>
<protein>
    <submittedName>
        <fullName evidence="11">Glycosyltransferase</fullName>
    </submittedName>
</protein>
<feature type="transmembrane region" description="Helical" evidence="9">
    <location>
        <begin position="118"/>
        <end position="137"/>
    </location>
</feature>
<keyword evidence="12" id="KW-1185">Reference proteome</keyword>
<evidence type="ECO:0000256" key="4">
    <source>
        <dbReference type="ARBA" id="ARBA00022679"/>
    </source>
</evidence>
<evidence type="ECO:0000313" key="12">
    <source>
        <dbReference type="Proteomes" id="UP001138802"/>
    </source>
</evidence>
<feature type="transmembrane region" description="Helical" evidence="9">
    <location>
        <begin position="166"/>
        <end position="194"/>
    </location>
</feature>
<gene>
    <name evidence="11" type="ORF">CKO25_02680</name>
</gene>
<feature type="transmembrane region" description="Helical" evidence="9">
    <location>
        <begin position="335"/>
        <end position="354"/>
    </location>
</feature>
<dbReference type="InterPro" id="IPR050297">
    <property type="entry name" value="LipidA_mod_glycosyltrf_83"/>
</dbReference>
<dbReference type="PANTHER" id="PTHR33908">
    <property type="entry name" value="MANNOSYLTRANSFERASE YKCB-RELATED"/>
    <property type="match status" value="1"/>
</dbReference>
<comment type="caution">
    <text evidence="11">The sequence shown here is derived from an EMBL/GenBank/DDBJ whole genome shotgun (WGS) entry which is preliminary data.</text>
</comment>
<feature type="transmembrane region" description="Helical" evidence="9">
    <location>
        <begin position="25"/>
        <end position="46"/>
    </location>
</feature>
<dbReference type="Pfam" id="PF13231">
    <property type="entry name" value="PMT_2"/>
    <property type="match status" value="1"/>
</dbReference>
<feature type="domain" description="Glycosyltransferase RgtA/B/C/D-like" evidence="10">
    <location>
        <begin position="66"/>
        <end position="224"/>
    </location>
</feature>
<dbReference type="EMBL" id="NRSD01000002">
    <property type="protein sequence ID" value="MBK1643580.1"/>
    <property type="molecule type" value="Genomic_DNA"/>
</dbReference>
<evidence type="ECO:0000256" key="2">
    <source>
        <dbReference type="ARBA" id="ARBA00022475"/>
    </source>
</evidence>
<dbReference type="GO" id="GO:0016763">
    <property type="term" value="F:pentosyltransferase activity"/>
    <property type="evidence" value="ECO:0007669"/>
    <property type="project" value="TreeGrafter"/>
</dbReference>
<evidence type="ECO:0000256" key="6">
    <source>
        <dbReference type="ARBA" id="ARBA00022989"/>
    </source>
</evidence>
<keyword evidence="3" id="KW-0328">Glycosyltransferase</keyword>
<evidence type="ECO:0000259" key="10">
    <source>
        <dbReference type="Pfam" id="PF13231"/>
    </source>
</evidence>
<comment type="subcellular location">
    <subcellularLocation>
        <location evidence="1">Cell membrane</location>
        <topology evidence="1">Multi-pass membrane protein</topology>
    </subcellularLocation>
</comment>
<dbReference type="GO" id="GO:0005886">
    <property type="term" value="C:plasma membrane"/>
    <property type="evidence" value="ECO:0007669"/>
    <property type="project" value="UniProtKB-SubCell"/>
</dbReference>
<evidence type="ECO:0000256" key="5">
    <source>
        <dbReference type="ARBA" id="ARBA00022692"/>
    </source>
</evidence>
<sequence>MSIPNLIPANGRLHTRLASDDSGRLLLILITAMVLWRVVIAALLPITQDEAYYADWARSLAWGYFDHPPGVALLSIGTWLAPGSALAARLGTLVAGLLTLIVMARFFHHCGLTRPSDLALALILLYATLPGFTGGVITTPDTGLALAWALALHESERALAGQRRRWLSAGLAVGFGLLGKYTMVLIAPVLLWALWRSDRRALRTPWPYLGALVALLVFAPNIIWNLQHDWLTMRFQLGHGFATDFGVPVSADPASAPRSDARTLTSRLGAVIGYLGTQIALWGLIALPLLVVLGERIGAPWRIRATRGPAPGLRLASEQRTVTATLIPQPHARPLLWAATLVPLGFFALVATIGEVEANWPAVYLLTAAALLTGPLRERRRWVVLAALGNLLLLTLYAVHAATAALPLSDHQNRVLRETHGFRELALLARDLDAPVHADRYQTTAMLRFYAPDLDTTQWPGLTRPSEYLRGRIAPRIDPREDATPFWLVTVAGNPPTITGFSSETSRTLFDCAGAPLSEGPVAPCARPLHVWHLHRYRPKRGVDTADGATPRHTIVQAPSAR</sequence>
<feature type="transmembrane region" description="Helical" evidence="9">
    <location>
        <begin position="271"/>
        <end position="294"/>
    </location>
</feature>
<keyword evidence="6 9" id="KW-1133">Transmembrane helix</keyword>
<feature type="transmembrane region" description="Helical" evidence="9">
    <location>
        <begin position="360"/>
        <end position="376"/>
    </location>
</feature>
<dbReference type="Proteomes" id="UP001138802">
    <property type="component" value="Unassembled WGS sequence"/>
</dbReference>
<dbReference type="PANTHER" id="PTHR33908:SF11">
    <property type="entry name" value="MEMBRANE PROTEIN"/>
    <property type="match status" value="1"/>
</dbReference>
<dbReference type="InterPro" id="IPR038731">
    <property type="entry name" value="RgtA/B/C-like"/>
</dbReference>
<keyword evidence="5 9" id="KW-0812">Transmembrane</keyword>
<feature type="transmembrane region" description="Helical" evidence="9">
    <location>
        <begin position="86"/>
        <end position="106"/>
    </location>
</feature>
<organism evidence="11 12">
    <name type="scientific">Thiocapsa imhoffii</name>
    <dbReference type="NCBI Taxonomy" id="382777"/>
    <lineage>
        <taxon>Bacteria</taxon>
        <taxon>Pseudomonadati</taxon>
        <taxon>Pseudomonadota</taxon>
        <taxon>Gammaproteobacteria</taxon>
        <taxon>Chromatiales</taxon>
        <taxon>Chromatiaceae</taxon>
        <taxon>Thiocapsa</taxon>
    </lineage>
</organism>
<evidence type="ECO:0000256" key="3">
    <source>
        <dbReference type="ARBA" id="ARBA00022676"/>
    </source>
</evidence>
<accession>A0A9X1B806</accession>
<dbReference type="AlphaFoldDB" id="A0A9X1B806"/>
<keyword evidence="2" id="KW-1003">Cell membrane</keyword>
<evidence type="ECO:0000256" key="8">
    <source>
        <dbReference type="SAM" id="MobiDB-lite"/>
    </source>
</evidence>
<feature type="region of interest" description="Disordered" evidence="8">
    <location>
        <begin position="543"/>
        <end position="562"/>
    </location>
</feature>
<evidence type="ECO:0000313" key="11">
    <source>
        <dbReference type="EMBL" id="MBK1643580.1"/>
    </source>
</evidence>
<keyword evidence="4" id="KW-0808">Transferase</keyword>
<name>A0A9X1B806_9GAMM</name>
<evidence type="ECO:0000256" key="9">
    <source>
        <dbReference type="SAM" id="Phobius"/>
    </source>
</evidence>